<name>A0A438D2Y1_VITVI</name>
<keyword evidence="1" id="KW-0808">Transferase</keyword>
<dbReference type="Gene3D" id="3.30.420.40">
    <property type="match status" value="1"/>
</dbReference>
<proteinExistence type="predicted"/>
<dbReference type="SUPFAM" id="SSF53067">
    <property type="entry name" value="Actin-like ATPase domain"/>
    <property type="match status" value="1"/>
</dbReference>
<reference evidence="4 5" key="1">
    <citation type="journal article" date="2018" name="PLoS Genet.">
        <title>Population sequencing reveals clonal diversity and ancestral inbreeding in the grapevine cultivar Chardonnay.</title>
        <authorList>
            <person name="Roach M.J."/>
            <person name="Johnson D.L."/>
            <person name="Bohlmann J."/>
            <person name="van Vuuren H.J."/>
            <person name="Jones S.J."/>
            <person name="Pretorius I.S."/>
            <person name="Schmidt S.A."/>
            <person name="Borneman A.R."/>
        </authorList>
    </citation>
    <scope>NUCLEOTIDE SEQUENCE [LARGE SCALE GENOMIC DNA]</scope>
    <source>
        <strain evidence="5">cv. Chardonnay</strain>
        <tissue evidence="4">Leaf</tissue>
    </source>
</reference>
<dbReference type="EMBL" id="QGNW01001824">
    <property type="protein sequence ID" value="RVW29823.1"/>
    <property type="molecule type" value="Genomic_DNA"/>
</dbReference>
<keyword evidence="2 4" id="KW-0418">Kinase</keyword>
<dbReference type="PANTHER" id="PTHR43435">
    <property type="entry name" value="RIBULOKINASE"/>
    <property type="match status" value="1"/>
</dbReference>
<evidence type="ECO:0000259" key="3">
    <source>
        <dbReference type="Pfam" id="PF13966"/>
    </source>
</evidence>
<dbReference type="Pfam" id="PF13966">
    <property type="entry name" value="zf-RVT"/>
    <property type="match status" value="1"/>
</dbReference>
<dbReference type="GO" id="GO:0016301">
    <property type="term" value="F:kinase activity"/>
    <property type="evidence" value="ECO:0007669"/>
    <property type="project" value="UniProtKB-KW"/>
</dbReference>
<gene>
    <name evidence="4" type="primary">Fggy_1</name>
    <name evidence="4" type="ORF">CK203_087420</name>
</gene>
<sequence>MGLLNKALLGKWIWRFTVEKDVLWKKVIGVKHGLEGCGWKSKDARGPFGVGVWKEILKEMSWCWNNMKFKVGRGTKIRFWTDHWCGNVALSQAFPQIFALAVCNNELVNDVWDSRLGQGGWNLRLVRDSNDWELVLIEDLLFLLREVRVTPEEDSVLWKGGDSASFRIRVAYNLLAAPNPLVFPGKNIWVDKVPTKVAFFAWEATWEKILTLDRLQMRGWQLPNCCFLCGCEEENVNHILLHCTVVKTFWEIAFALFGVQWVFPEKVKEALFCWRGPFGRGVLFTYRLLGVDSGPLRLIDTLLACGGLAKNPLFLQEHADIVGKYGQEEGALCTKEVRERYEVGVWKAIKSSWEAFKDKTGFKDSGSWGPRFIRQLHDWELEEVDVFFGRLHDHSIVWNWGIDDIMVWLDRKNDNFLVKSFYSSLASRRAKLFPYGCPIVLPRESESVLLGAAILGAVASKKYSSLSDSMKALNAAGQVIHPAEDPKVKKYHDAKYQIFRELYEQQLSHRSIMAQALA</sequence>
<evidence type="ECO:0000256" key="2">
    <source>
        <dbReference type="ARBA" id="ARBA00022777"/>
    </source>
</evidence>
<dbReference type="PANTHER" id="PTHR43435:SF4">
    <property type="entry name" value="FGGY CARBOHYDRATE KINASE DOMAIN-CONTAINING PROTEIN"/>
    <property type="match status" value="1"/>
</dbReference>
<dbReference type="OrthoDB" id="203824at2759"/>
<accession>A0A438D2Y1</accession>
<feature type="domain" description="Reverse transcriptase zinc-binding" evidence="3">
    <location>
        <begin position="166"/>
        <end position="250"/>
    </location>
</feature>
<protein>
    <submittedName>
        <fullName evidence="4">FGGY carbohydrate kinase domain-containing protein</fullName>
    </submittedName>
</protein>
<evidence type="ECO:0000256" key="1">
    <source>
        <dbReference type="ARBA" id="ARBA00022679"/>
    </source>
</evidence>
<dbReference type="InterPro" id="IPR043129">
    <property type="entry name" value="ATPase_NBD"/>
</dbReference>
<evidence type="ECO:0000313" key="4">
    <source>
        <dbReference type="EMBL" id="RVW29823.1"/>
    </source>
</evidence>
<comment type="caution">
    <text evidence="4">The sequence shown here is derived from an EMBL/GenBank/DDBJ whole genome shotgun (WGS) entry which is preliminary data.</text>
</comment>
<dbReference type="AlphaFoldDB" id="A0A438D2Y1"/>
<dbReference type="Proteomes" id="UP000288805">
    <property type="component" value="Unassembled WGS sequence"/>
</dbReference>
<evidence type="ECO:0000313" key="5">
    <source>
        <dbReference type="Proteomes" id="UP000288805"/>
    </source>
</evidence>
<organism evidence="4 5">
    <name type="scientific">Vitis vinifera</name>
    <name type="common">Grape</name>
    <dbReference type="NCBI Taxonomy" id="29760"/>
    <lineage>
        <taxon>Eukaryota</taxon>
        <taxon>Viridiplantae</taxon>
        <taxon>Streptophyta</taxon>
        <taxon>Embryophyta</taxon>
        <taxon>Tracheophyta</taxon>
        <taxon>Spermatophyta</taxon>
        <taxon>Magnoliopsida</taxon>
        <taxon>eudicotyledons</taxon>
        <taxon>Gunneridae</taxon>
        <taxon>Pentapetalae</taxon>
        <taxon>rosids</taxon>
        <taxon>Vitales</taxon>
        <taxon>Vitaceae</taxon>
        <taxon>Viteae</taxon>
        <taxon>Vitis</taxon>
    </lineage>
</organism>
<dbReference type="InterPro" id="IPR026960">
    <property type="entry name" value="RVT-Znf"/>
</dbReference>